<dbReference type="OrthoDB" id="9813612at2"/>
<comment type="pathway">
    <text evidence="7">Amino-acid biosynthesis; L-histidine biosynthesis; L-histidine from 5-phospho-alpha-D-ribose 1-diphosphate: step 7/9.</text>
</comment>
<keyword evidence="5 7" id="KW-0663">Pyridoxal phosphate</keyword>
<dbReference type="GO" id="GO:0004400">
    <property type="term" value="F:histidinol-phosphate transaminase activity"/>
    <property type="evidence" value="ECO:0007669"/>
    <property type="project" value="UniProtKB-UniRule"/>
</dbReference>
<dbReference type="EC" id="2.6.1.9" evidence="7"/>
<dbReference type="Pfam" id="PF00155">
    <property type="entry name" value="Aminotran_1_2"/>
    <property type="match status" value="1"/>
</dbReference>
<dbReference type="RefSeq" id="WP_147666497.1">
    <property type="nucleotide sequence ID" value="NZ_VDUW01000003.1"/>
</dbReference>
<organism evidence="9 10">
    <name type="scientific">Cerasibacillus terrae</name>
    <dbReference type="NCBI Taxonomy" id="2498845"/>
    <lineage>
        <taxon>Bacteria</taxon>
        <taxon>Bacillati</taxon>
        <taxon>Bacillota</taxon>
        <taxon>Bacilli</taxon>
        <taxon>Bacillales</taxon>
        <taxon>Bacillaceae</taxon>
        <taxon>Cerasibacillus</taxon>
    </lineage>
</organism>
<protein>
    <recommendedName>
        <fullName evidence="7">Histidinol-phosphate aminotransferase</fullName>
        <ecNumber evidence="7">2.6.1.9</ecNumber>
    </recommendedName>
    <alternativeName>
        <fullName evidence="7">Imidazole acetol-phosphate transaminase</fullName>
    </alternativeName>
</protein>
<dbReference type="Gene3D" id="3.40.640.10">
    <property type="entry name" value="Type I PLP-dependent aspartate aminotransferase-like (Major domain)"/>
    <property type="match status" value="1"/>
</dbReference>
<evidence type="ECO:0000256" key="3">
    <source>
        <dbReference type="ARBA" id="ARBA00022576"/>
    </source>
</evidence>
<keyword evidence="10" id="KW-1185">Reference proteome</keyword>
<dbReference type="PANTHER" id="PTHR43643">
    <property type="entry name" value="HISTIDINOL-PHOSPHATE AMINOTRANSFERASE 2"/>
    <property type="match status" value="1"/>
</dbReference>
<dbReference type="AlphaFoldDB" id="A0A5C8NX40"/>
<dbReference type="GO" id="GO:0000105">
    <property type="term" value="P:L-histidine biosynthetic process"/>
    <property type="evidence" value="ECO:0007669"/>
    <property type="project" value="UniProtKB-UniRule"/>
</dbReference>
<keyword evidence="3 7" id="KW-0032">Aminotransferase</keyword>
<evidence type="ECO:0000256" key="2">
    <source>
        <dbReference type="ARBA" id="ARBA00011738"/>
    </source>
</evidence>
<keyword evidence="6 7" id="KW-0368">Histidine biosynthesis</keyword>
<comment type="cofactor">
    <cofactor evidence="1 7">
        <name>pyridoxal 5'-phosphate</name>
        <dbReference type="ChEBI" id="CHEBI:597326"/>
    </cofactor>
</comment>
<dbReference type="Gene3D" id="3.90.1150.10">
    <property type="entry name" value="Aspartate Aminotransferase, domain 1"/>
    <property type="match status" value="1"/>
</dbReference>
<evidence type="ECO:0000313" key="10">
    <source>
        <dbReference type="Proteomes" id="UP000321574"/>
    </source>
</evidence>
<name>A0A5C8NX40_9BACI</name>
<dbReference type="Proteomes" id="UP000321574">
    <property type="component" value="Unassembled WGS sequence"/>
</dbReference>
<feature type="modified residue" description="N6-(pyridoxal phosphate)lysine" evidence="7">
    <location>
        <position position="210"/>
    </location>
</feature>
<evidence type="ECO:0000256" key="5">
    <source>
        <dbReference type="ARBA" id="ARBA00022898"/>
    </source>
</evidence>
<dbReference type="CDD" id="cd00609">
    <property type="entry name" value="AAT_like"/>
    <property type="match status" value="1"/>
</dbReference>
<keyword evidence="7" id="KW-0028">Amino-acid biosynthesis</keyword>
<comment type="caution">
    <text evidence="9">The sequence shown here is derived from an EMBL/GenBank/DDBJ whole genome shotgun (WGS) entry which is preliminary data.</text>
</comment>
<dbReference type="InterPro" id="IPR004839">
    <property type="entry name" value="Aminotransferase_I/II_large"/>
</dbReference>
<feature type="domain" description="Aminotransferase class I/classII large" evidence="8">
    <location>
        <begin position="25"/>
        <end position="346"/>
    </location>
</feature>
<gene>
    <name evidence="7" type="primary">hisC</name>
    <name evidence="9" type="ORF">FHP05_06835</name>
</gene>
<dbReference type="InterPro" id="IPR015422">
    <property type="entry name" value="PyrdxlP-dep_Trfase_small"/>
</dbReference>
<dbReference type="InterPro" id="IPR005861">
    <property type="entry name" value="HisP_aminotrans"/>
</dbReference>
<dbReference type="GO" id="GO:0030170">
    <property type="term" value="F:pyridoxal phosphate binding"/>
    <property type="evidence" value="ECO:0007669"/>
    <property type="project" value="InterPro"/>
</dbReference>
<evidence type="ECO:0000259" key="8">
    <source>
        <dbReference type="Pfam" id="PF00155"/>
    </source>
</evidence>
<dbReference type="InterPro" id="IPR015421">
    <property type="entry name" value="PyrdxlP-dep_Trfase_major"/>
</dbReference>
<comment type="catalytic activity">
    <reaction evidence="7">
        <text>L-histidinol phosphate + 2-oxoglutarate = 3-(imidazol-4-yl)-2-oxopropyl phosphate + L-glutamate</text>
        <dbReference type="Rhea" id="RHEA:23744"/>
        <dbReference type="ChEBI" id="CHEBI:16810"/>
        <dbReference type="ChEBI" id="CHEBI:29985"/>
        <dbReference type="ChEBI" id="CHEBI:57766"/>
        <dbReference type="ChEBI" id="CHEBI:57980"/>
        <dbReference type="EC" id="2.6.1.9"/>
    </reaction>
</comment>
<dbReference type="EMBL" id="VDUW01000003">
    <property type="protein sequence ID" value="TXL65827.1"/>
    <property type="molecule type" value="Genomic_DNA"/>
</dbReference>
<dbReference type="PANTHER" id="PTHR43643:SF3">
    <property type="entry name" value="HISTIDINOL-PHOSPHATE AMINOTRANSFERASE"/>
    <property type="match status" value="1"/>
</dbReference>
<dbReference type="InterPro" id="IPR050106">
    <property type="entry name" value="HistidinolP_aminotransfase"/>
</dbReference>
<evidence type="ECO:0000256" key="4">
    <source>
        <dbReference type="ARBA" id="ARBA00022679"/>
    </source>
</evidence>
<keyword evidence="4 7" id="KW-0808">Transferase</keyword>
<dbReference type="SUPFAM" id="SSF53383">
    <property type="entry name" value="PLP-dependent transferases"/>
    <property type="match status" value="1"/>
</dbReference>
<evidence type="ECO:0000313" key="9">
    <source>
        <dbReference type="EMBL" id="TXL65827.1"/>
    </source>
</evidence>
<comment type="subunit">
    <text evidence="2 7">Homodimer.</text>
</comment>
<proteinExistence type="inferred from homology"/>
<sequence>MSKFWSNLAKQATPYVPGEQIDDEEILKLNTNENPYAPSSYVLEAISQELGGNLRLYPSPTVDQLREVMGEYYQLEKECIFVGNGSDEVLALSFMAFFNPGQMIRFPNITYSFYPVYAQQFQIPYEEVPIKDDFTLNPIDFYESEGGVIFPNPNAPTSLALPIEEVENIVKNNPNNVVIIDEAYVDFAKQTAVPLIKKYPNILIVQTTSKSRSLAGLRVGYALGNPNLIQALNRMKDSFNSYTMDRLAIAGAIASFQDDLTIKENVTKIINTRKWVTEALRELGFQVLPSETNFIFATHPKYLAKTLYERLKQAKILTRHFPNPLISHYLRVSIGTNQEMEQFLNQLQEIMENLSPINEKKQ</sequence>
<dbReference type="InterPro" id="IPR015424">
    <property type="entry name" value="PyrdxlP-dep_Trfase"/>
</dbReference>
<dbReference type="NCBIfam" id="TIGR01141">
    <property type="entry name" value="hisC"/>
    <property type="match status" value="1"/>
</dbReference>
<reference evidence="9 10" key="1">
    <citation type="submission" date="2019-06" db="EMBL/GenBank/DDBJ databases">
        <title>Cerasibacillus sp. nov., isolated from maize field.</title>
        <authorList>
            <person name="Lin S.-Y."/>
            <person name="Tsai C.-F."/>
            <person name="Young C.-C."/>
        </authorList>
    </citation>
    <scope>NUCLEOTIDE SEQUENCE [LARGE SCALE GENOMIC DNA]</scope>
    <source>
        <strain evidence="9 10">CC-CFT480</strain>
    </source>
</reference>
<evidence type="ECO:0000256" key="6">
    <source>
        <dbReference type="ARBA" id="ARBA00023102"/>
    </source>
</evidence>
<dbReference type="UniPathway" id="UPA00031">
    <property type="reaction ID" value="UER00012"/>
</dbReference>
<dbReference type="HAMAP" id="MF_01023">
    <property type="entry name" value="HisC_aminotrans_2"/>
    <property type="match status" value="1"/>
</dbReference>
<accession>A0A5C8NX40</accession>
<evidence type="ECO:0000256" key="1">
    <source>
        <dbReference type="ARBA" id="ARBA00001933"/>
    </source>
</evidence>
<evidence type="ECO:0000256" key="7">
    <source>
        <dbReference type="HAMAP-Rule" id="MF_01023"/>
    </source>
</evidence>
<comment type="similarity">
    <text evidence="7">Belongs to the class-II pyridoxal-phosphate-dependent aminotransferase family. Histidinol-phosphate aminotransferase subfamily.</text>
</comment>